<evidence type="ECO:0000256" key="1">
    <source>
        <dbReference type="ARBA" id="ARBA00005502"/>
    </source>
</evidence>
<dbReference type="NCBIfam" id="TIGR01304">
    <property type="entry name" value="IMP_DH_rel_2"/>
    <property type="match status" value="1"/>
</dbReference>
<dbReference type="RefSeq" id="WP_171199592.1">
    <property type="nucleotide sequence ID" value="NZ_JABEND010000004.1"/>
</dbReference>
<dbReference type="Proteomes" id="UP000562984">
    <property type="component" value="Unassembled WGS sequence"/>
</dbReference>
<dbReference type="Pfam" id="PF00478">
    <property type="entry name" value="IMPDH"/>
    <property type="match status" value="1"/>
</dbReference>
<dbReference type="EMBL" id="JABEND010000004">
    <property type="protein sequence ID" value="NNG35907.1"/>
    <property type="molecule type" value="Genomic_DNA"/>
</dbReference>
<dbReference type="GO" id="GO:0003938">
    <property type="term" value="F:IMP dehydrogenase activity"/>
    <property type="evidence" value="ECO:0007669"/>
    <property type="project" value="InterPro"/>
</dbReference>
<reference evidence="5 6" key="1">
    <citation type="submission" date="2020-05" db="EMBL/GenBank/DDBJ databases">
        <title>Nakamurella sp. DB0629 isolated from air conditioner.</title>
        <authorList>
            <person name="Kim D.H."/>
            <person name="Kim D.-U."/>
        </authorList>
    </citation>
    <scope>NUCLEOTIDE SEQUENCE [LARGE SCALE GENOMIC DNA]</scope>
    <source>
        <strain evidence="5 6">DB0629</strain>
    </source>
</reference>
<dbReference type="InterPro" id="IPR013785">
    <property type="entry name" value="Aldolase_TIM"/>
</dbReference>
<organism evidence="5 6">
    <name type="scientific">Nakamurella aerolata</name>
    <dbReference type="NCBI Taxonomy" id="1656892"/>
    <lineage>
        <taxon>Bacteria</taxon>
        <taxon>Bacillati</taxon>
        <taxon>Actinomycetota</taxon>
        <taxon>Actinomycetes</taxon>
        <taxon>Nakamurellales</taxon>
        <taxon>Nakamurellaceae</taxon>
        <taxon>Nakamurella</taxon>
    </lineage>
</organism>
<evidence type="ECO:0000256" key="2">
    <source>
        <dbReference type="ARBA" id="ARBA00023002"/>
    </source>
</evidence>
<dbReference type="InterPro" id="IPR001093">
    <property type="entry name" value="IMP_DH_GMPRt"/>
</dbReference>
<dbReference type="SUPFAM" id="SSF51412">
    <property type="entry name" value="Inosine monophosphate dehydrogenase (IMPDH)"/>
    <property type="match status" value="1"/>
</dbReference>
<evidence type="ECO:0000313" key="5">
    <source>
        <dbReference type="EMBL" id="NNG35907.1"/>
    </source>
</evidence>
<sequence>MNETVEIGMGRTARRGYRLDEVSVVPSRRTRSSSEVSTSWQIDAYRFEIPFITQPSDALVDPAGAVAVNALGGLGVIDGEGLWARHAQPERELEKLLRLLNSGEADEAEVVAAVQQAYQPEVQLDLLTEAIGTVKDGGGTVAVRLSPQNAGTLAQQVISAGVELLIIQGTIVSAEHVQGGGGEPLNLKSFIADLDVPVIVGGCTNYQTATHLMRTGAAGVIVGTGAGLTTSTSEVLGIEVPMATAIADAAAARRSYLDETGGRYVHVIAAGDLYSSGDIAKAIACGADAVMLADLLAESDTAPGKGWYWPASASHPRLPRGVAGLIGAADTPLEQLLQGPAVDASGRSNLFGALRRSMAKAGYSDLKEFQKVGLAIS</sequence>
<evidence type="ECO:0000256" key="3">
    <source>
        <dbReference type="ARBA" id="ARBA00023027"/>
    </source>
</evidence>
<dbReference type="AlphaFoldDB" id="A0A849A7A0"/>
<keyword evidence="6" id="KW-1185">Reference proteome</keyword>
<accession>A0A849A7A0</accession>
<dbReference type="Gene3D" id="3.20.20.70">
    <property type="entry name" value="Aldolase class I"/>
    <property type="match status" value="1"/>
</dbReference>
<proteinExistence type="inferred from homology"/>
<name>A0A849A7A0_9ACTN</name>
<protein>
    <submittedName>
        <fullName evidence="5">GuaB3 family IMP dehydrogenase-related protein</fullName>
    </submittedName>
</protein>
<dbReference type="PANTHER" id="PTHR11911">
    <property type="entry name" value="INOSINE-5-MONOPHOSPHATE DEHYDROGENASE RELATED"/>
    <property type="match status" value="1"/>
</dbReference>
<keyword evidence="2" id="KW-0560">Oxidoreductase</keyword>
<feature type="domain" description="IMP dehydrogenase/GMP reductase" evidence="4">
    <location>
        <begin position="17"/>
        <end position="307"/>
    </location>
</feature>
<dbReference type="GO" id="GO:0006183">
    <property type="term" value="P:GTP biosynthetic process"/>
    <property type="evidence" value="ECO:0007669"/>
    <property type="project" value="TreeGrafter"/>
</dbReference>
<dbReference type="PANTHER" id="PTHR11911:SF85">
    <property type="entry name" value="INOSINE-5'-MONOPHOSPHATE DEHYDROGENASE"/>
    <property type="match status" value="1"/>
</dbReference>
<dbReference type="SMART" id="SM01240">
    <property type="entry name" value="IMPDH"/>
    <property type="match status" value="1"/>
</dbReference>
<evidence type="ECO:0000313" key="6">
    <source>
        <dbReference type="Proteomes" id="UP000562984"/>
    </source>
</evidence>
<keyword evidence="3" id="KW-0520">NAD</keyword>
<evidence type="ECO:0000259" key="4">
    <source>
        <dbReference type="Pfam" id="PF00478"/>
    </source>
</evidence>
<dbReference type="InterPro" id="IPR005992">
    <property type="entry name" value="IMP_DH-rel2"/>
</dbReference>
<comment type="similarity">
    <text evidence="1">Belongs to the IMPDH/GMPR family.</text>
</comment>
<gene>
    <name evidence="5" type="ORF">HKD39_09320</name>
</gene>
<dbReference type="InterPro" id="IPR005990">
    <property type="entry name" value="IMP_DH"/>
</dbReference>
<comment type="caution">
    <text evidence="5">The sequence shown here is derived from an EMBL/GenBank/DDBJ whole genome shotgun (WGS) entry which is preliminary data.</text>
</comment>